<dbReference type="Proteomes" id="UP000276443">
    <property type="component" value="Unassembled WGS sequence"/>
</dbReference>
<keyword evidence="4" id="KW-1185">Reference proteome</keyword>
<evidence type="ECO:0000256" key="1">
    <source>
        <dbReference type="SAM" id="MobiDB-lite"/>
    </source>
</evidence>
<reference evidence="3 4" key="1">
    <citation type="submission" date="2018-11" db="EMBL/GenBank/DDBJ databases">
        <title>Genomic Encyclopedia of Type Strains, Phase IV (KMG-IV): sequencing the most valuable type-strain genomes for metagenomic binning, comparative biology and taxonomic classification.</title>
        <authorList>
            <person name="Goeker M."/>
        </authorList>
    </citation>
    <scope>NUCLEOTIDE SEQUENCE [LARGE SCALE GENOMIC DNA]</scope>
    <source>
        <strain evidence="3 4">DSM 18090</strain>
    </source>
</reference>
<dbReference type="GO" id="GO:0016874">
    <property type="term" value="F:ligase activity"/>
    <property type="evidence" value="ECO:0007669"/>
    <property type="project" value="UniProtKB-KW"/>
</dbReference>
<protein>
    <submittedName>
        <fullName evidence="3">F420-0:gamma-glutamyl ligase</fullName>
    </submittedName>
</protein>
<organism evidence="3 4">
    <name type="scientific">Aquisalibacillus elongatus</name>
    <dbReference type="NCBI Taxonomy" id="485577"/>
    <lineage>
        <taxon>Bacteria</taxon>
        <taxon>Bacillati</taxon>
        <taxon>Bacillota</taxon>
        <taxon>Bacilli</taxon>
        <taxon>Bacillales</taxon>
        <taxon>Bacillaceae</taxon>
        <taxon>Aquisalibacillus</taxon>
    </lineage>
</organism>
<dbReference type="RefSeq" id="WP_211342385.1">
    <property type="nucleotide sequence ID" value="NZ_RKRF01000015.1"/>
</dbReference>
<dbReference type="InterPro" id="IPR002847">
    <property type="entry name" value="F420-0_gamma-glut_ligase-dom"/>
</dbReference>
<dbReference type="Gene3D" id="3.30.1330.100">
    <property type="entry name" value="CofE-like"/>
    <property type="match status" value="1"/>
</dbReference>
<feature type="domain" description="Coenzyme F420:L-glutamate ligase-like" evidence="2">
    <location>
        <begin position="29"/>
        <end position="186"/>
    </location>
</feature>
<evidence type="ECO:0000313" key="3">
    <source>
        <dbReference type="EMBL" id="RPF49984.1"/>
    </source>
</evidence>
<evidence type="ECO:0000313" key="4">
    <source>
        <dbReference type="Proteomes" id="UP000276443"/>
    </source>
</evidence>
<comment type="caution">
    <text evidence="3">The sequence shown here is derived from an EMBL/GenBank/DDBJ whole genome shotgun (WGS) entry which is preliminary data.</text>
</comment>
<sequence>MTDFAMSDKDSTIENTIQSNGSTFKRILIKTHVIMKEDDIVEVVDRYTRDLLEPNDIVFISEKATAAAQGRAIPLEEIKPGLLAKFLSNFVIKTKHGIGPGMPETMQMYIQEAGWFRILFAALIGGFCKVVLKKKGVFYTIAGRKAKSIDGPTPDTIPPYNKYVVLSPEDPDKIAKDVSKKIGAKVAIVDINDLEQEVLGYSDPSMEALDMPDILRDNPIGQGSQRTPLGIIRKEETE</sequence>
<dbReference type="EMBL" id="RKRF01000015">
    <property type="protein sequence ID" value="RPF49984.1"/>
    <property type="molecule type" value="Genomic_DNA"/>
</dbReference>
<keyword evidence="3" id="KW-0436">Ligase</keyword>
<gene>
    <name evidence="3" type="ORF">EDC24_3020</name>
</gene>
<dbReference type="SUPFAM" id="SSF144010">
    <property type="entry name" value="CofE-like"/>
    <property type="match status" value="1"/>
</dbReference>
<dbReference type="AlphaFoldDB" id="A0A3N5AY62"/>
<dbReference type="Pfam" id="PF01996">
    <property type="entry name" value="F420_ligase"/>
    <property type="match status" value="1"/>
</dbReference>
<evidence type="ECO:0000259" key="2">
    <source>
        <dbReference type="Pfam" id="PF01996"/>
    </source>
</evidence>
<name>A0A3N5AY62_9BACI</name>
<feature type="region of interest" description="Disordered" evidence="1">
    <location>
        <begin position="216"/>
        <end position="238"/>
    </location>
</feature>
<accession>A0A3N5AY62</accession>
<proteinExistence type="predicted"/>